<evidence type="ECO:0008006" key="6">
    <source>
        <dbReference type="Google" id="ProtNLM"/>
    </source>
</evidence>
<sequence length="265" mass="28530">MSPFTRFCDGSTSVQGMLLLSLLIVCSSVISASPAISYNEKPHPNATVVVQSSTTENVALNDDLPVTTDISEEPSVAASTSILTTTNPSTTVQLSSSNGNQSSTAKNLTSADIKPTPVNSSLSSNISFSANPTTVAYNSSVDELFYSEANSTKSNASLDEEFLKSSAADSVFNVTVIAGISSLVILIIVLIGVLGFVLYRHFSWNRPQTLSDKFSNDESTGYIDDSAFRENSEEMYSLDNDSFLNSLEAMTIQNYWTDHVKHTKL</sequence>
<feature type="transmembrane region" description="Helical" evidence="2">
    <location>
        <begin position="171"/>
        <end position="199"/>
    </location>
</feature>
<keyword evidence="2" id="KW-0812">Transmembrane</keyword>
<protein>
    <recommendedName>
        <fullName evidence="6">SEA domain-containing protein</fullName>
    </recommendedName>
</protein>
<keyword evidence="2" id="KW-0472">Membrane</keyword>
<keyword evidence="3" id="KW-0732">Signal</keyword>
<evidence type="ECO:0000256" key="2">
    <source>
        <dbReference type="SAM" id="Phobius"/>
    </source>
</evidence>
<dbReference type="Proteomes" id="UP001307889">
    <property type="component" value="Chromosome 3"/>
</dbReference>
<evidence type="ECO:0000313" key="4">
    <source>
        <dbReference type="EMBL" id="BES92576.1"/>
    </source>
</evidence>
<gene>
    <name evidence="4" type="ORF">NTJ_05382</name>
</gene>
<dbReference type="EMBL" id="AP028911">
    <property type="protein sequence ID" value="BES92576.1"/>
    <property type="molecule type" value="Genomic_DNA"/>
</dbReference>
<feature type="compositionally biased region" description="Polar residues" evidence="1">
    <location>
        <begin position="92"/>
        <end position="110"/>
    </location>
</feature>
<organism evidence="4 5">
    <name type="scientific">Nesidiocoris tenuis</name>
    <dbReference type="NCBI Taxonomy" id="355587"/>
    <lineage>
        <taxon>Eukaryota</taxon>
        <taxon>Metazoa</taxon>
        <taxon>Ecdysozoa</taxon>
        <taxon>Arthropoda</taxon>
        <taxon>Hexapoda</taxon>
        <taxon>Insecta</taxon>
        <taxon>Pterygota</taxon>
        <taxon>Neoptera</taxon>
        <taxon>Paraneoptera</taxon>
        <taxon>Hemiptera</taxon>
        <taxon>Heteroptera</taxon>
        <taxon>Panheteroptera</taxon>
        <taxon>Cimicomorpha</taxon>
        <taxon>Miridae</taxon>
        <taxon>Dicyphina</taxon>
        <taxon>Nesidiocoris</taxon>
    </lineage>
</organism>
<feature type="signal peptide" evidence="3">
    <location>
        <begin position="1"/>
        <end position="32"/>
    </location>
</feature>
<evidence type="ECO:0000256" key="1">
    <source>
        <dbReference type="SAM" id="MobiDB-lite"/>
    </source>
</evidence>
<keyword evidence="2" id="KW-1133">Transmembrane helix</keyword>
<name>A0ABN7AJZ7_9HEMI</name>
<keyword evidence="5" id="KW-1185">Reference proteome</keyword>
<evidence type="ECO:0000256" key="3">
    <source>
        <dbReference type="SAM" id="SignalP"/>
    </source>
</evidence>
<reference evidence="4 5" key="1">
    <citation type="submission" date="2023-09" db="EMBL/GenBank/DDBJ databases">
        <title>Nesidiocoris tenuis whole genome shotgun sequence.</title>
        <authorList>
            <person name="Shibata T."/>
            <person name="Shimoda M."/>
            <person name="Kobayashi T."/>
            <person name="Uehara T."/>
        </authorList>
    </citation>
    <scope>NUCLEOTIDE SEQUENCE [LARGE SCALE GENOMIC DNA]</scope>
    <source>
        <strain evidence="4 5">Japan</strain>
    </source>
</reference>
<feature type="chain" id="PRO_5045311625" description="SEA domain-containing protein" evidence="3">
    <location>
        <begin position="33"/>
        <end position="265"/>
    </location>
</feature>
<feature type="region of interest" description="Disordered" evidence="1">
    <location>
        <begin position="88"/>
        <end position="110"/>
    </location>
</feature>
<accession>A0ABN7AJZ7</accession>
<evidence type="ECO:0000313" key="5">
    <source>
        <dbReference type="Proteomes" id="UP001307889"/>
    </source>
</evidence>
<proteinExistence type="predicted"/>